<dbReference type="Proteomes" id="UP000010483">
    <property type="component" value="Chromosome"/>
</dbReference>
<protein>
    <submittedName>
        <fullName evidence="1">Uncharacterized protein</fullName>
    </submittedName>
</protein>
<dbReference type="eggNOG" id="ENOG5032YHW">
    <property type="taxonomic scope" value="Bacteria"/>
</dbReference>
<keyword evidence="2" id="KW-1185">Reference proteome</keyword>
<organism evidence="1 2">
    <name type="scientific">Cyanobacterium stanieri (strain ATCC 29140 / PCC 7202)</name>
    <dbReference type="NCBI Taxonomy" id="292563"/>
    <lineage>
        <taxon>Bacteria</taxon>
        <taxon>Bacillati</taxon>
        <taxon>Cyanobacteriota</taxon>
        <taxon>Cyanophyceae</taxon>
        <taxon>Oscillatoriophycideae</taxon>
        <taxon>Chroococcales</taxon>
        <taxon>Geminocystaceae</taxon>
        <taxon>Cyanobacterium</taxon>
    </lineage>
</organism>
<dbReference type="BioCyc" id="CSTA292563:G1353-73-MONOMER"/>
<evidence type="ECO:0000313" key="1">
    <source>
        <dbReference type="EMBL" id="AFZ46058.1"/>
    </source>
</evidence>
<sequence>MSVTNKSNLSQKVLNSIPKILDPTMLRAAREIYETYCKFHVTLESPPLGVAIDKKTYHGQLIFSKQPILLPWENFIPIHQITSDYKK</sequence>
<dbReference type="HOGENOM" id="CLU_174642_0_0_3"/>
<name>K9YIY0_CYASC</name>
<dbReference type="AlphaFoldDB" id="K9YIY0"/>
<evidence type="ECO:0000313" key="2">
    <source>
        <dbReference type="Proteomes" id="UP000010483"/>
    </source>
</evidence>
<dbReference type="KEGG" id="csn:Cyast_0075"/>
<dbReference type="EMBL" id="CP003940">
    <property type="protein sequence ID" value="AFZ46058.1"/>
    <property type="molecule type" value="Genomic_DNA"/>
</dbReference>
<proteinExistence type="predicted"/>
<dbReference type="STRING" id="292563.Cyast_0075"/>
<gene>
    <name evidence="1" type="ordered locus">Cyast_0075</name>
</gene>
<accession>K9YIY0</accession>
<reference evidence="2" key="1">
    <citation type="journal article" date="2013" name="Proc. Natl. Acad. Sci. U.S.A.">
        <title>Improving the coverage of the cyanobacterial phylum using diversity-driven genome sequencing.</title>
        <authorList>
            <person name="Shih P.M."/>
            <person name="Wu D."/>
            <person name="Latifi A."/>
            <person name="Axen S.D."/>
            <person name="Fewer D.P."/>
            <person name="Talla E."/>
            <person name="Calteau A."/>
            <person name="Cai F."/>
            <person name="Tandeau de Marsac N."/>
            <person name="Rippka R."/>
            <person name="Herdman M."/>
            <person name="Sivonen K."/>
            <person name="Coursin T."/>
            <person name="Laurent T."/>
            <person name="Goodwin L."/>
            <person name="Nolan M."/>
            <person name="Davenport K.W."/>
            <person name="Han C.S."/>
            <person name="Rubin E.M."/>
            <person name="Eisen J.A."/>
            <person name="Woyke T."/>
            <person name="Gugger M."/>
            <person name="Kerfeld C.A."/>
        </authorList>
    </citation>
    <scope>NUCLEOTIDE SEQUENCE [LARGE SCALE GENOMIC DNA]</scope>
    <source>
        <strain evidence="2">ATCC 29140 / PCC 7202</strain>
    </source>
</reference>